<feature type="region of interest" description="Disordered" evidence="1">
    <location>
        <begin position="179"/>
        <end position="215"/>
    </location>
</feature>
<comment type="caution">
    <text evidence="2">The sequence shown here is derived from an EMBL/GenBank/DDBJ whole genome shotgun (WGS) entry which is preliminary data.</text>
</comment>
<dbReference type="EMBL" id="JABVXQ010000006">
    <property type="protein sequence ID" value="KAF6104242.1"/>
    <property type="molecule type" value="Genomic_DNA"/>
</dbReference>
<evidence type="ECO:0000256" key="1">
    <source>
        <dbReference type="SAM" id="MobiDB-lite"/>
    </source>
</evidence>
<evidence type="ECO:0000313" key="2">
    <source>
        <dbReference type="EMBL" id="KAF6104242.1"/>
    </source>
</evidence>
<dbReference type="AlphaFoldDB" id="A0A834E7L8"/>
<dbReference type="PANTHER" id="PTHR31156">
    <property type="entry name" value="WBSCR19-LIKE PROTEIN"/>
    <property type="match status" value="1"/>
</dbReference>
<dbReference type="InterPro" id="IPR057742">
    <property type="entry name" value="Speedy_E"/>
</dbReference>
<sequence length="215" mass="23629">MSSNPKSKVLSPAKGQIQAKSWLPHLALENRSPLASNSASREAMPEHRIRGTRGQVRRSLLEVEAAAQKSSSSASNSASSETICKLMSWKRGHQRAIRTINHMKGTKLRVKRRKPSYCPEDLEAFYRLLAPGSLLPAGCPKPSSLYVPLQRIPSLSFLKADTFLKVSDKVSAAQNEEGLRVLQSPAKGEQPPPPYSLESQTKSSRALKASQKIFI</sequence>
<evidence type="ECO:0000313" key="3">
    <source>
        <dbReference type="Proteomes" id="UP000664940"/>
    </source>
</evidence>
<gene>
    <name evidence="2" type="ORF">HJG60_011242</name>
</gene>
<dbReference type="Proteomes" id="UP000664940">
    <property type="component" value="Unassembled WGS sequence"/>
</dbReference>
<accession>A0A834E7L8</accession>
<dbReference type="GO" id="GO:0019901">
    <property type="term" value="F:protein kinase binding"/>
    <property type="evidence" value="ECO:0007669"/>
    <property type="project" value="InterPro"/>
</dbReference>
<proteinExistence type="predicted"/>
<organism evidence="2 3">
    <name type="scientific">Phyllostomus discolor</name>
    <name type="common">pale spear-nosed bat</name>
    <dbReference type="NCBI Taxonomy" id="89673"/>
    <lineage>
        <taxon>Eukaryota</taxon>
        <taxon>Metazoa</taxon>
        <taxon>Chordata</taxon>
        <taxon>Craniata</taxon>
        <taxon>Vertebrata</taxon>
        <taxon>Euteleostomi</taxon>
        <taxon>Mammalia</taxon>
        <taxon>Eutheria</taxon>
        <taxon>Laurasiatheria</taxon>
        <taxon>Chiroptera</taxon>
        <taxon>Yangochiroptera</taxon>
        <taxon>Phyllostomidae</taxon>
        <taxon>Phyllostominae</taxon>
        <taxon>Phyllostomus</taxon>
    </lineage>
</organism>
<protein>
    <submittedName>
        <fullName evidence="2">Uncharacterized protein</fullName>
    </submittedName>
</protein>
<feature type="region of interest" description="Disordered" evidence="1">
    <location>
        <begin position="32"/>
        <end position="56"/>
    </location>
</feature>
<reference evidence="2 3" key="1">
    <citation type="journal article" date="2020" name="Nature">
        <title>Six reference-quality genomes reveal evolution of bat adaptations.</title>
        <authorList>
            <person name="Jebb D."/>
            <person name="Huang Z."/>
            <person name="Pippel M."/>
            <person name="Hughes G.M."/>
            <person name="Lavrichenko K."/>
            <person name="Devanna P."/>
            <person name="Winkler S."/>
            <person name="Jermiin L.S."/>
            <person name="Skirmuntt E.C."/>
            <person name="Katzourakis A."/>
            <person name="Burkitt-Gray L."/>
            <person name="Ray D.A."/>
            <person name="Sullivan K.A.M."/>
            <person name="Roscito J.G."/>
            <person name="Kirilenko B.M."/>
            <person name="Davalos L.M."/>
            <person name="Corthals A.P."/>
            <person name="Power M.L."/>
            <person name="Jones G."/>
            <person name="Ransome R.D."/>
            <person name="Dechmann D.K.N."/>
            <person name="Locatelli A.G."/>
            <person name="Puechmaille S.J."/>
            <person name="Fedrigo O."/>
            <person name="Jarvis E.D."/>
            <person name="Hiller M."/>
            <person name="Vernes S.C."/>
            <person name="Myers E.W."/>
            <person name="Teeling E.C."/>
        </authorList>
    </citation>
    <scope>NUCLEOTIDE SEQUENCE [LARGE SCALE GENOMIC DNA]</scope>
    <source>
        <strain evidence="2">Bat1K_MPI-CBG_1</strain>
    </source>
</reference>
<name>A0A834E7L8_9CHIR</name>